<dbReference type="AlphaFoldDB" id="A0ABD4TEV8"/>
<feature type="domain" description="ASCH" evidence="1">
    <location>
        <begin position="6"/>
        <end position="100"/>
    </location>
</feature>
<organism evidence="2 3">
    <name type="scientific">Methanoculleus oceani</name>
    <dbReference type="NCBI Taxonomy" id="2184756"/>
    <lineage>
        <taxon>Archaea</taxon>
        <taxon>Methanobacteriati</taxon>
        <taxon>Methanobacteriota</taxon>
        <taxon>Stenosarchaea group</taxon>
        <taxon>Methanomicrobia</taxon>
        <taxon>Methanomicrobiales</taxon>
        <taxon>Methanomicrobiaceae</taxon>
        <taxon>Methanoculleus</taxon>
    </lineage>
</organism>
<sequence length="144" mass="16794">MTGVLLSIKPKYVREILNGNKQYEFRKQIFRDRSRDMIFIYASSPIKKIVAYFLLGEIVEGHPDRLWEQFKDVSGVSKEDFFDYFSGKEYGFAIKIEELEQFAEPLDPVALFEKFVPPQSFCYVDCGDIQNQITNTMNFCGENS</sequence>
<proteinExistence type="predicted"/>
<dbReference type="EMBL" id="QFDM01000001">
    <property type="protein sequence ID" value="MCM2465424.1"/>
    <property type="molecule type" value="Genomic_DNA"/>
</dbReference>
<dbReference type="Proteomes" id="UP001523230">
    <property type="component" value="Unassembled WGS sequence"/>
</dbReference>
<evidence type="ECO:0000259" key="1">
    <source>
        <dbReference type="SMART" id="SM01022"/>
    </source>
</evidence>
<accession>A0ABD4TEV8</accession>
<gene>
    <name evidence="2" type="ORF">DIC75_03705</name>
</gene>
<evidence type="ECO:0000313" key="2">
    <source>
        <dbReference type="EMBL" id="MCM2465424.1"/>
    </source>
</evidence>
<dbReference type="SMART" id="SM01022">
    <property type="entry name" value="ASCH"/>
    <property type="match status" value="1"/>
</dbReference>
<dbReference type="InterPro" id="IPR007374">
    <property type="entry name" value="ASCH_domain"/>
</dbReference>
<name>A0ABD4TEV8_9EURY</name>
<keyword evidence="3" id="KW-1185">Reference proteome</keyword>
<evidence type="ECO:0000313" key="3">
    <source>
        <dbReference type="Proteomes" id="UP001523230"/>
    </source>
</evidence>
<protein>
    <recommendedName>
        <fullName evidence="1">ASCH domain-containing protein</fullName>
    </recommendedName>
</protein>
<reference evidence="2 3" key="1">
    <citation type="submission" date="2018-05" db="EMBL/GenBank/DDBJ databases">
        <title>Isolation and characterization of genus Methanoculleus species and their viruses from deep sea marine sediment offshore southwestern Taiwan.</title>
        <authorList>
            <person name="Wei W.-H."/>
            <person name="Chen W.-C."/>
            <person name="Lai M.-C."/>
            <person name="Chen S.-C."/>
        </authorList>
    </citation>
    <scope>NUCLEOTIDE SEQUENCE [LARGE SCALE GENOMIC DNA]</scope>
    <source>
        <strain evidence="2 3">CWC-02</strain>
    </source>
</reference>
<dbReference type="Gene3D" id="2.30.130.30">
    <property type="entry name" value="Hypothetical protein"/>
    <property type="match status" value="1"/>
</dbReference>
<comment type="caution">
    <text evidence="2">The sequence shown here is derived from an EMBL/GenBank/DDBJ whole genome shotgun (WGS) entry which is preliminary data.</text>
</comment>
<dbReference type="SUPFAM" id="SSF88697">
    <property type="entry name" value="PUA domain-like"/>
    <property type="match status" value="1"/>
</dbReference>
<dbReference type="InterPro" id="IPR015947">
    <property type="entry name" value="PUA-like_sf"/>
</dbReference>